<dbReference type="CDD" id="cd02176">
    <property type="entry name" value="GH16_XET"/>
    <property type="match status" value="2"/>
</dbReference>
<evidence type="ECO:0000256" key="5">
    <source>
        <dbReference type="ARBA" id="ARBA00023180"/>
    </source>
</evidence>
<reference evidence="10 11" key="1">
    <citation type="journal article" date="2024" name="Plant Biotechnol. J.">
        <title>Dendrobium thyrsiflorum genome and its molecular insights into genes involved in important horticultural traits.</title>
        <authorList>
            <person name="Chen B."/>
            <person name="Wang J.Y."/>
            <person name="Zheng P.J."/>
            <person name="Li K.L."/>
            <person name="Liang Y.M."/>
            <person name="Chen X.F."/>
            <person name="Zhang C."/>
            <person name="Zhao X."/>
            <person name="He X."/>
            <person name="Zhang G.Q."/>
            <person name="Liu Z.J."/>
            <person name="Xu Q."/>
        </authorList>
    </citation>
    <scope>NUCLEOTIDE SEQUENCE [LARGE SCALE GENOMIC DNA]</scope>
    <source>
        <strain evidence="10">GZMU011</strain>
    </source>
</reference>
<keyword evidence="6" id="KW-0326">Glycosidase</keyword>
<evidence type="ECO:0000256" key="2">
    <source>
        <dbReference type="ARBA" id="ARBA00022679"/>
    </source>
</evidence>
<feature type="chain" id="PRO_5044753233" description="xyloglucan:xyloglucosyl transferase" evidence="8">
    <location>
        <begin position="25"/>
        <end position="568"/>
    </location>
</feature>
<dbReference type="InterPro" id="IPR010713">
    <property type="entry name" value="XET_C"/>
</dbReference>
<protein>
    <recommendedName>
        <fullName evidence="1">xyloglucan:xyloglucosyl transferase</fullName>
        <ecNumber evidence="1">2.4.1.207</ecNumber>
    </recommendedName>
</protein>
<dbReference type="InterPro" id="IPR008263">
    <property type="entry name" value="GH16_AS"/>
</dbReference>
<dbReference type="Pfam" id="PF06955">
    <property type="entry name" value="XET_C"/>
    <property type="match status" value="2"/>
</dbReference>
<name>A0ABD0U4U7_DENTH</name>
<organism evidence="10 11">
    <name type="scientific">Dendrobium thyrsiflorum</name>
    <name type="common">Pinecone-like raceme dendrobium</name>
    <name type="synonym">Orchid</name>
    <dbReference type="NCBI Taxonomy" id="117978"/>
    <lineage>
        <taxon>Eukaryota</taxon>
        <taxon>Viridiplantae</taxon>
        <taxon>Streptophyta</taxon>
        <taxon>Embryophyta</taxon>
        <taxon>Tracheophyta</taxon>
        <taxon>Spermatophyta</taxon>
        <taxon>Magnoliopsida</taxon>
        <taxon>Liliopsida</taxon>
        <taxon>Asparagales</taxon>
        <taxon>Orchidaceae</taxon>
        <taxon>Epidendroideae</taxon>
        <taxon>Malaxideae</taxon>
        <taxon>Dendrobiinae</taxon>
        <taxon>Dendrobium</taxon>
    </lineage>
</organism>
<evidence type="ECO:0000256" key="6">
    <source>
        <dbReference type="ARBA" id="ARBA00023295"/>
    </source>
</evidence>
<evidence type="ECO:0000256" key="4">
    <source>
        <dbReference type="ARBA" id="ARBA00023157"/>
    </source>
</evidence>
<comment type="catalytic activity">
    <reaction evidence="7">
        <text>breaks a beta-(1-&gt;4) bond in the backbone of a xyloglucan and transfers the xyloglucanyl segment on to O-4 of the non-reducing terminal glucose residue of an acceptor, which can be a xyloglucan or an oligosaccharide of xyloglucan.</text>
        <dbReference type="EC" id="2.4.1.207"/>
    </reaction>
</comment>
<dbReference type="FunFam" id="2.60.120.200:FF:000025">
    <property type="entry name" value="Xyloglucan endotransglucosylase/hydrolase"/>
    <property type="match status" value="2"/>
</dbReference>
<evidence type="ECO:0000256" key="7">
    <source>
        <dbReference type="ARBA" id="ARBA00034022"/>
    </source>
</evidence>
<sequence>MARRFGVLVMLGFSLVNLIRFSYASVVSTGDFNDDFSITWSHSHVNTSADGHSRSLKLDQESGAAFASSNMFLFGQIDMQIKLISGYSAGTVLAYYLSSDQPNRDEIDFEFLGNETGQPYTLQTNLYVDGYDNREERTSLWFDPTEEFHTYTILWNAHQIVFMVDWVPIRICRNHEDKGAAFPSSQPMSLRISLWNGDSWATRGGLDKMDWSKGPFIAYFRNYKIDACVWKGNHSLCRLESNKNWWNKPNFSGLTPSQRRLFRWVRKYHLIYDYCNDPQRKLFLPLLVQFIAVAVTGVWAKPVTFTEGFTITWADSHVKQLQGDSSIQLILDQSSGSGFASKNKYLFGRVSMKIKLVSGDSAGTVTAFYMNSDTANVRDELDFEFLGNRSGQPYTVQTNVYAKGKGDREQRVNLWFDPAADYHTYSILWNHCHVIFLVDEVPIRVFKNNERRGVAFPTLQPMGVYSTLWEADDWATRGGLEKIDWSKAPFYAYYKEFDIEGCVAGPAPASAAACASNAGNWWEGPAYCQLSAGQARLYRWVRLNHLIYDYCTDKSRYAVPPAECMAGI</sequence>
<dbReference type="GO" id="GO:0016762">
    <property type="term" value="F:xyloglucan:xyloglucosyl transferase activity"/>
    <property type="evidence" value="ECO:0007669"/>
    <property type="project" value="UniProtKB-EC"/>
</dbReference>
<feature type="domain" description="GH16" evidence="9">
    <location>
        <begin position="243"/>
        <end position="494"/>
    </location>
</feature>
<proteinExistence type="predicted"/>
<keyword evidence="2" id="KW-0808">Transferase</keyword>
<keyword evidence="5" id="KW-0325">Glycoprotein</keyword>
<evidence type="ECO:0000313" key="10">
    <source>
        <dbReference type="EMBL" id="KAL0907231.1"/>
    </source>
</evidence>
<evidence type="ECO:0000256" key="1">
    <source>
        <dbReference type="ARBA" id="ARBA00012152"/>
    </source>
</evidence>
<accession>A0ABD0U4U7</accession>
<dbReference type="AlphaFoldDB" id="A0ABD0U4U7"/>
<feature type="domain" description="GH16" evidence="9">
    <location>
        <begin position="21"/>
        <end position="220"/>
    </location>
</feature>
<evidence type="ECO:0000313" key="11">
    <source>
        <dbReference type="Proteomes" id="UP001552299"/>
    </source>
</evidence>
<dbReference type="Pfam" id="PF00722">
    <property type="entry name" value="Glyco_hydro_16"/>
    <property type="match status" value="2"/>
</dbReference>
<evidence type="ECO:0000259" key="9">
    <source>
        <dbReference type="PROSITE" id="PS51762"/>
    </source>
</evidence>
<feature type="signal peptide" evidence="8">
    <location>
        <begin position="1"/>
        <end position="24"/>
    </location>
</feature>
<keyword evidence="4" id="KW-1015">Disulfide bond</keyword>
<keyword evidence="3" id="KW-0378">Hydrolase</keyword>
<dbReference type="GO" id="GO:0016798">
    <property type="term" value="F:hydrolase activity, acting on glycosyl bonds"/>
    <property type="evidence" value="ECO:0007669"/>
    <property type="project" value="UniProtKB-KW"/>
</dbReference>
<dbReference type="EMBL" id="JANQDX010000018">
    <property type="protein sequence ID" value="KAL0907231.1"/>
    <property type="molecule type" value="Genomic_DNA"/>
</dbReference>
<evidence type="ECO:0000256" key="8">
    <source>
        <dbReference type="SAM" id="SignalP"/>
    </source>
</evidence>
<dbReference type="SUPFAM" id="SSF49899">
    <property type="entry name" value="Concanavalin A-like lectins/glucanases"/>
    <property type="match status" value="2"/>
</dbReference>
<dbReference type="PANTHER" id="PTHR31062">
    <property type="entry name" value="XYLOGLUCAN ENDOTRANSGLUCOSYLASE/HYDROLASE PROTEIN 8-RELATED"/>
    <property type="match status" value="1"/>
</dbReference>
<dbReference type="Proteomes" id="UP001552299">
    <property type="component" value="Unassembled WGS sequence"/>
</dbReference>
<dbReference type="PROSITE" id="PS51762">
    <property type="entry name" value="GH16_2"/>
    <property type="match status" value="2"/>
</dbReference>
<keyword evidence="11" id="KW-1185">Reference proteome</keyword>
<keyword evidence="8" id="KW-0732">Signal</keyword>
<gene>
    <name evidence="10" type="ORF">M5K25_025787</name>
</gene>
<dbReference type="Gene3D" id="2.60.120.200">
    <property type="match status" value="2"/>
</dbReference>
<dbReference type="InterPro" id="IPR000757">
    <property type="entry name" value="Beta-glucanase-like"/>
</dbReference>
<dbReference type="PROSITE" id="PS01034">
    <property type="entry name" value="GH16_1"/>
    <property type="match status" value="2"/>
</dbReference>
<dbReference type="EC" id="2.4.1.207" evidence="1"/>
<dbReference type="InterPro" id="IPR013320">
    <property type="entry name" value="ConA-like_dom_sf"/>
</dbReference>
<dbReference type="InterPro" id="IPR016455">
    <property type="entry name" value="XTH"/>
</dbReference>
<comment type="caution">
    <text evidence="10">The sequence shown here is derived from an EMBL/GenBank/DDBJ whole genome shotgun (WGS) entry which is preliminary data.</text>
</comment>
<dbReference type="InterPro" id="IPR044791">
    <property type="entry name" value="Beta-glucanase/XTH"/>
</dbReference>
<evidence type="ECO:0000256" key="3">
    <source>
        <dbReference type="ARBA" id="ARBA00022801"/>
    </source>
</evidence>